<gene>
    <name evidence="7" type="ORF">FE784_17725</name>
</gene>
<evidence type="ECO:0000313" key="8">
    <source>
        <dbReference type="Proteomes" id="UP000307943"/>
    </source>
</evidence>
<dbReference type="Pfam" id="PF21365">
    <property type="entry name" value="Glyco_hydro_31_3rd"/>
    <property type="match status" value="1"/>
</dbReference>
<dbReference type="SUPFAM" id="SSF46689">
    <property type="entry name" value="Homeodomain-like"/>
    <property type="match status" value="2"/>
</dbReference>
<dbReference type="GO" id="GO:0005975">
    <property type="term" value="P:carbohydrate metabolic process"/>
    <property type="evidence" value="ECO:0007669"/>
    <property type="project" value="InterPro"/>
</dbReference>
<dbReference type="InterPro" id="IPR011013">
    <property type="entry name" value="Gal_mutarotase_sf_dom"/>
</dbReference>
<dbReference type="InterPro" id="IPR025887">
    <property type="entry name" value="Glyco_hydro_31_N_dom"/>
</dbReference>
<feature type="domain" description="HTH araC/xylS-type" evidence="6">
    <location>
        <begin position="868"/>
        <end position="965"/>
    </location>
</feature>
<name>A0A5C4T7A6_9BACL</name>
<dbReference type="GO" id="GO:0030246">
    <property type="term" value="F:carbohydrate binding"/>
    <property type="evidence" value="ECO:0007669"/>
    <property type="project" value="InterPro"/>
</dbReference>
<proteinExistence type="inferred from homology"/>
<dbReference type="PROSITE" id="PS01124">
    <property type="entry name" value="HTH_ARAC_FAMILY_2"/>
    <property type="match status" value="1"/>
</dbReference>
<comment type="similarity">
    <text evidence="1 5">Belongs to the glycosyl hydrolase 31 family.</text>
</comment>
<protein>
    <submittedName>
        <fullName evidence="7">Helix-turn-helix domain-containing protein</fullName>
    </submittedName>
</protein>
<dbReference type="SUPFAM" id="SSF51445">
    <property type="entry name" value="(Trans)glycosidases"/>
    <property type="match status" value="1"/>
</dbReference>
<dbReference type="EMBL" id="VDCQ01000024">
    <property type="protein sequence ID" value="TNJ64871.1"/>
    <property type="molecule type" value="Genomic_DNA"/>
</dbReference>
<evidence type="ECO:0000256" key="3">
    <source>
        <dbReference type="ARBA" id="ARBA00023125"/>
    </source>
</evidence>
<evidence type="ECO:0000259" key="6">
    <source>
        <dbReference type="PROSITE" id="PS01124"/>
    </source>
</evidence>
<dbReference type="PANTHER" id="PTHR43863:SF2">
    <property type="entry name" value="MALTASE-GLUCOAMYLASE"/>
    <property type="match status" value="1"/>
</dbReference>
<dbReference type="Pfam" id="PF01055">
    <property type="entry name" value="Glyco_hydro_31_2nd"/>
    <property type="match status" value="1"/>
</dbReference>
<evidence type="ECO:0000256" key="4">
    <source>
        <dbReference type="ARBA" id="ARBA00023163"/>
    </source>
</evidence>
<keyword evidence="4" id="KW-0804">Transcription</keyword>
<keyword evidence="2" id="KW-0805">Transcription regulation</keyword>
<dbReference type="InterPro" id="IPR033403">
    <property type="entry name" value="DUF5110"/>
</dbReference>
<organism evidence="7 8">
    <name type="scientific">Paenibacillus hemerocallicola</name>
    <dbReference type="NCBI Taxonomy" id="1172614"/>
    <lineage>
        <taxon>Bacteria</taxon>
        <taxon>Bacillati</taxon>
        <taxon>Bacillota</taxon>
        <taxon>Bacilli</taxon>
        <taxon>Bacillales</taxon>
        <taxon>Paenibacillaceae</taxon>
        <taxon>Paenibacillus</taxon>
    </lineage>
</organism>
<dbReference type="Gene3D" id="1.10.10.60">
    <property type="entry name" value="Homeodomain-like"/>
    <property type="match status" value="2"/>
</dbReference>
<keyword evidence="5" id="KW-0326">Glycosidase</keyword>
<dbReference type="Gene3D" id="2.60.40.1760">
    <property type="entry name" value="glycosyl hydrolase (family 31)"/>
    <property type="match status" value="1"/>
</dbReference>
<dbReference type="GO" id="GO:0004553">
    <property type="term" value="F:hydrolase activity, hydrolyzing O-glycosyl compounds"/>
    <property type="evidence" value="ECO:0007669"/>
    <property type="project" value="InterPro"/>
</dbReference>
<dbReference type="InterPro" id="IPR048395">
    <property type="entry name" value="Glyco_hydro_31_C"/>
</dbReference>
<keyword evidence="8" id="KW-1185">Reference proteome</keyword>
<dbReference type="SMART" id="SM00342">
    <property type="entry name" value="HTH_ARAC"/>
    <property type="match status" value="1"/>
</dbReference>
<dbReference type="RefSeq" id="WP_139603565.1">
    <property type="nucleotide sequence ID" value="NZ_VDCQ01000024.1"/>
</dbReference>
<dbReference type="InterPro" id="IPR013780">
    <property type="entry name" value="Glyco_hydro_b"/>
</dbReference>
<dbReference type="AlphaFoldDB" id="A0A5C4T7A6"/>
<dbReference type="Pfam" id="PF12833">
    <property type="entry name" value="HTH_18"/>
    <property type="match status" value="1"/>
</dbReference>
<reference evidence="7 8" key="1">
    <citation type="submission" date="2019-05" db="EMBL/GenBank/DDBJ databases">
        <title>We sequenced the genome of Paenibacillus hemerocallicola KCTC 33185 for further insight into its adaptation and study the phylogeny of Paenibacillus.</title>
        <authorList>
            <person name="Narsing Rao M.P."/>
        </authorList>
    </citation>
    <scope>NUCLEOTIDE SEQUENCE [LARGE SCALE GENOMIC DNA]</scope>
    <source>
        <strain evidence="7 8">KCTC 33185</strain>
    </source>
</reference>
<dbReference type="Gene3D" id="3.20.20.80">
    <property type="entry name" value="Glycosidases"/>
    <property type="match status" value="1"/>
</dbReference>
<dbReference type="InterPro" id="IPR018062">
    <property type="entry name" value="HTH_AraC-typ_CS"/>
</dbReference>
<dbReference type="PRINTS" id="PR00032">
    <property type="entry name" value="HTHARAC"/>
</dbReference>
<evidence type="ECO:0000256" key="5">
    <source>
        <dbReference type="RuleBase" id="RU361185"/>
    </source>
</evidence>
<accession>A0A5C4T7A6</accession>
<evidence type="ECO:0000313" key="7">
    <source>
        <dbReference type="EMBL" id="TNJ64871.1"/>
    </source>
</evidence>
<dbReference type="Pfam" id="PF13802">
    <property type="entry name" value="Gal_mutarotas_2"/>
    <property type="match status" value="1"/>
</dbReference>
<evidence type="ECO:0000256" key="2">
    <source>
        <dbReference type="ARBA" id="ARBA00023015"/>
    </source>
</evidence>
<dbReference type="PANTHER" id="PTHR43863">
    <property type="entry name" value="HYDROLASE, PUTATIVE (AFU_ORTHOLOGUE AFUA_1G03140)-RELATED"/>
    <property type="match status" value="1"/>
</dbReference>
<dbReference type="InterPro" id="IPR018060">
    <property type="entry name" value="HTH_AraC"/>
</dbReference>
<dbReference type="InterPro" id="IPR051816">
    <property type="entry name" value="Glycosyl_Hydrolase_31"/>
</dbReference>
<dbReference type="GO" id="GO:0043565">
    <property type="term" value="F:sequence-specific DNA binding"/>
    <property type="evidence" value="ECO:0007669"/>
    <property type="project" value="InterPro"/>
</dbReference>
<dbReference type="Proteomes" id="UP000307943">
    <property type="component" value="Unassembled WGS sequence"/>
</dbReference>
<dbReference type="Gene3D" id="2.60.40.1180">
    <property type="entry name" value="Golgi alpha-mannosidase II"/>
    <property type="match status" value="2"/>
</dbReference>
<dbReference type="GO" id="GO:0003700">
    <property type="term" value="F:DNA-binding transcription factor activity"/>
    <property type="evidence" value="ECO:0007669"/>
    <property type="project" value="InterPro"/>
</dbReference>
<dbReference type="OrthoDB" id="2481876at2"/>
<dbReference type="InterPro" id="IPR000322">
    <property type="entry name" value="Glyco_hydro_31_TIM"/>
</dbReference>
<dbReference type="InterPro" id="IPR017853">
    <property type="entry name" value="GH"/>
</dbReference>
<dbReference type="InterPro" id="IPR009057">
    <property type="entry name" value="Homeodomain-like_sf"/>
</dbReference>
<sequence>MTDRLSRPVQFQLGNGNWMKLSPLSPHAVRLQMDEHGSFKDPATIRFGIIQKTDPIAFETEFTDQTLLVYLENALLEVSRLNGQFRWGFGTQDRALSTSRSPRSEEHGGFGIHFSLADEEKLYGLGDVSREHLQRRGQVIEMHLKNYSAFVPIPFLMSSRGWALLINSTYRHTFDLGYTRSNELNIEGSEGPLDVFLFTGSGYKQLLQAYAELAGKPMLLPIWAYGLTYICHENSNANDVVKDARQFREAGIPCDVIGLSGWTQNKMDFSITRKWNKDRFHIPANNIKSPHTFIGTLQRYGFKLNLNLYCNYDVTLHEHLSSETDVIDRRGNVEPWYAHLEQFVDEGASSFAVSAAWQINGHPGHIWGDGMSDEEMHNVYPVILYKQMQAGFHRQKGERLFIYSTIGYTGIQRFAATCITGKGIQRQEGIAAMLNLGLSGHMHTTSSMDVMSREGIHAGFLTAWSLINSWAYFSHPAYLDEPLSQVFKKYAHLRYRLIPYLYSTAHAALYTGMPMLRAMPLMFPYDPNCDDLAQQYMLGDFLLVAAYDKRVYLPDGTWIDYWTGNTYTGPKLIHYSAPEDAGGALFVRQGAIIPMWPPFDHIRSSAPERLTLHIYPSHSSEFALYEDDGLTSQYQHQKVAVTTISCRSERDTVIVQIGCMCGDYPNMPTKRSYALHIWIDREPIQIRCGRSSQAADNPHPVNEWDYNETAGILELNVDDVTGSQQTVWIELTLPHSPRVKAAAEIQPDHSEKSGLDNPFQALLHTGDIGRILEALQKWWEMHTLQSQGNGAQEMWRVQLLQGCSSMIGHAERIGWPLNQVFGHDLNKAFHLNKIATEEEGYSLLKQYAEHIVRYKQHARKRVKRDAIQQILEIIEQELAEKLSLDEIGKRLYMHPSYLSRMFKKETGLTFSDYILQIRMTRSKSMLESGMKIQEVAALNGFPDAAYFSRTFRKYWGDTPRSYKMKQ</sequence>
<dbReference type="Pfam" id="PF17137">
    <property type="entry name" value="DUF5110"/>
    <property type="match status" value="1"/>
</dbReference>
<dbReference type="InterPro" id="IPR020449">
    <property type="entry name" value="Tscrpt_reg_AraC-type_HTH"/>
</dbReference>
<comment type="caution">
    <text evidence="7">The sequence shown here is derived from an EMBL/GenBank/DDBJ whole genome shotgun (WGS) entry which is preliminary data.</text>
</comment>
<keyword evidence="3" id="KW-0238">DNA-binding</keyword>
<dbReference type="SUPFAM" id="SSF74650">
    <property type="entry name" value="Galactose mutarotase-like"/>
    <property type="match status" value="1"/>
</dbReference>
<dbReference type="PROSITE" id="PS00041">
    <property type="entry name" value="HTH_ARAC_FAMILY_1"/>
    <property type="match status" value="1"/>
</dbReference>
<keyword evidence="5" id="KW-0378">Hydrolase</keyword>
<dbReference type="SUPFAM" id="SSF51011">
    <property type="entry name" value="Glycosyl hydrolase domain"/>
    <property type="match status" value="1"/>
</dbReference>
<evidence type="ECO:0000256" key="1">
    <source>
        <dbReference type="ARBA" id="ARBA00007806"/>
    </source>
</evidence>
<dbReference type="CDD" id="cd14752">
    <property type="entry name" value="GH31_N"/>
    <property type="match status" value="1"/>
</dbReference>